<accession>A0ABQ0CSN8</accession>
<dbReference type="InterPro" id="IPR007219">
    <property type="entry name" value="XnlR_reg_dom"/>
</dbReference>
<evidence type="ECO:0000256" key="6">
    <source>
        <dbReference type="ARBA" id="ARBA00023242"/>
    </source>
</evidence>
<evidence type="ECO:0000256" key="2">
    <source>
        <dbReference type="ARBA" id="ARBA00022833"/>
    </source>
</evidence>
<dbReference type="PROSITE" id="PS00463">
    <property type="entry name" value="ZN2_CY6_FUNGAL_1"/>
    <property type="match status" value="1"/>
</dbReference>
<dbReference type="InterPro" id="IPR001138">
    <property type="entry name" value="Zn2Cys6_DnaBD"/>
</dbReference>
<evidence type="ECO:0000256" key="1">
    <source>
        <dbReference type="ARBA" id="ARBA00022723"/>
    </source>
</evidence>
<dbReference type="PANTHER" id="PTHR31779:SF5">
    <property type="entry name" value="ZN(II)2CYS6 TRANSCRIPTION FACTOR (EUROFUNG)"/>
    <property type="match status" value="1"/>
</dbReference>
<feature type="domain" description="Zn(2)-C6 fungal-type" evidence="8">
    <location>
        <begin position="14"/>
        <end position="43"/>
    </location>
</feature>
<protein>
    <recommendedName>
        <fullName evidence="8">Zn(2)-C6 fungal-type domain-containing protein</fullName>
    </recommendedName>
</protein>
<sequence length="580" mass="64541">MTPAATGRKRSKLACQTCRDLKRRCDGEKPCGTCVRFEYDCVFQLGKKRAVRKLRNHGNTSSMRSSPTETAPSGSGAQNSLPNGIVPASSSDGNPQNQARSLEVNSGSAFVRRLVLRLDPKRNPRMQTFAWNAFLGSRAAKHTPSLRPIITLLLTQKHMQDLTAKYFQQVDPTYGFIDRSGLAQRIQLRWTRHVIQQEEDDALLCGIAALGCLFSNIEPDTVERDLIEAARALLEQTTSKQPSTTCVAAWLLRVTYLRLAGTYYEAWMASCVVMHMIEAAGFITMVAPTSEDKDLHPSGSPTHRDTNVENVQRMVLVAQHLNTWMSFDMGLTRVALTSISTMATPMSRPGDFTCEITELLPFTVELDPERRPTAKELESALHNVLKRVHSIPPTILAQCNLALCLCRRLRSMDVALTEPVLQQILSLTTNGIRAARSILEARAPWHHMAYIPFQIVCVLLAIDTASSISQLRDAMQCLQAISSVYNTPATRDALKTARSLVLLHQRGKEMFSLALNDILKLCPNNNNYTEPPTAEGPPPLPDSTSWFDELSYDFSDVQHLDIEQFLGPEFFWNAGSNGVL</sequence>
<reference evidence="10" key="1">
    <citation type="submission" date="2024-06" db="EMBL/GenBank/DDBJ databases">
        <title>Draft Genome Sequences of Epichloe bromicola Strains Isolated from Elymus ciliaris.</title>
        <authorList>
            <consortium name="Epichloe bromicola genome sequencing consortium"/>
            <person name="Miura A."/>
            <person name="Imano S."/>
            <person name="Ashida A."/>
            <person name="Sato I."/>
            <person name="Chiba S."/>
            <person name="Tanaka A."/>
            <person name="Camagna M."/>
            <person name="Takemoto D."/>
        </authorList>
    </citation>
    <scope>NUCLEOTIDE SEQUENCE [LARGE SCALE GENOMIC DNA]</scope>
    <source>
        <strain evidence="10">DP</strain>
    </source>
</reference>
<dbReference type="InterPro" id="IPR036864">
    <property type="entry name" value="Zn2-C6_fun-type_DNA-bd_sf"/>
</dbReference>
<dbReference type="EMBL" id="BAAFGZ010000195">
    <property type="protein sequence ID" value="GAB0136457.1"/>
    <property type="molecule type" value="Genomic_DNA"/>
</dbReference>
<name>A0ABQ0CSN8_9HYPO</name>
<keyword evidence="5" id="KW-0804">Transcription</keyword>
<dbReference type="PANTHER" id="PTHR31779">
    <property type="entry name" value="2-NITROPROPANE DIOXYGENASE FAMILY, PUTATIVE (AFU_ORTHOLOGUE AFUA_2G17430)-RELATED"/>
    <property type="match status" value="1"/>
</dbReference>
<proteinExistence type="predicted"/>
<evidence type="ECO:0000313" key="9">
    <source>
        <dbReference type="EMBL" id="GAB0136457.1"/>
    </source>
</evidence>
<feature type="region of interest" description="Disordered" evidence="7">
    <location>
        <begin position="54"/>
        <end position="103"/>
    </location>
</feature>
<dbReference type="SUPFAM" id="SSF57701">
    <property type="entry name" value="Zn2/Cys6 DNA-binding domain"/>
    <property type="match status" value="1"/>
</dbReference>
<keyword evidence="6" id="KW-0539">Nucleus</keyword>
<dbReference type="CDD" id="cd12148">
    <property type="entry name" value="fungal_TF_MHR"/>
    <property type="match status" value="1"/>
</dbReference>
<dbReference type="PROSITE" id="PS50048">
    <property type="entry name" value="ZN2_CY6_FUNGAL_2"/>
    <property type="match status" value="1"/>
</dbReference>
<evidence type="ECO:0000256" key="7">
    <source>
        <dbReference type="SAM" id="MobiDB-lite"/>
    </source>
</evidence>
<dbReference type="InterPro" id="IPR052478">
    <property type="entry name" value="Metabolite_Synth_Reg"/>
</dbReference>
<keyword evidence="1" id="KW-0479">Metal-binding</keyword>
<dbReference type="Pfam" id="PF04082">
    <property type="entry name" value="Fungal_trans"/>
    <property type="match status" value="1"/>
</dbReference>
<keyword evidence="10" id="KW-1185">Reference proteome</keyword>
<keyword evidence="4" id="KW-0238">DNA-binding</keyword>
<evidence type="ECO:0000256" key="5">
    <source>
        <dbReference type="ARBA" id="ARBA00023163"/>
    </source>
</evidence>
<dbReference type="Pfam" id="PF00172">
    <property type="entry name" value="Zn_clus"/>
    <property type="match status" value="1"/>
</dbReference>
<evidence type="ECO:0000256" key="3">
    <source>
        <dbReference type="ARBA" id="ARBA00023015"/>
    </source>
</evidence>
<dbReference type="Proteomes" id="UP001562357">
    <property type="component" value="Unassembled WGS sequence"/>
</dbReference>
<dbReference type="SMART" id="SM00066">
    <property type="entry name" value="GAL4"/>
    <property type="match status" value="1"/>
</dbReference>
<gene>
    <name evidence="9" type="primary">g4757</name>
    <name evidence="9" type="ORF">EsDP_00004757</name>
</gene>
<comment type="caution">
    <text evidence="9">The sequence shown here is derived from an EMBL/GenBank/DDBJ whole genome shotgun (WGS) entry which is preliminary data.</text>
</comment>
<organism evidence="9 10">
    <name type="scientific">Epichloe bromicola</name>
    <dbReference type="NCBI Taxonomy" id="79588"/>
    <lineage>
        <taxon>Eukaryota</taxon>
        <taxon>Fungi</taxon>
        <taxon>Dikarya</taxon>
        <taxon>Ascomycota</taxon>
        <taxon>Pezizomycotina</taxon>
        <taxon>Sordariomycetes</taxon>
        <taxon>Hypocreomycetidae</taxon>
        <taxon>Hypocreales</taxon>
        <taxon>Clavicipitaceae</taxon>
        <taxon>Epichloe</taxon>
    </lineage>
</organism>
<feature type="compositionally biased region" description="Polar residues" evidence="7">
    <location>
        <begin position="57"/>
        <end position="103"/>
    </location>
</feature>
<dbReference type="Gene3D" id="4.10.240.10">
    <property type="entry name" value="Zn(2)-C6 fungal-type DNA-binding domain"/>
    <property type="match status" value="1"/>
</dbReference>
<keyword evidence="2" id="KW-0862">Zinc</keyword>
<dbReference type="CDD" id="cd00067">
    <property type="entry name" value="GAL4"/>
    <property type="match status" value="1"/>
</dbReference>
<evidence type="ECO:0000256" key="4">
    <source>
        <dbReference type="ARBA" id="ARBA00023125"/>
    </source>
</evidence>
<evidence type="ECO:0000313" key="10">
    <source>
        <dbReference type="Proteomes" id="UP001562357"/>
    </source>
</evidence>
<keyword evidence="3" id="KW-0805">Transcription regulation</keyword>
<evidence type="ECO:0000259" key="8">
    <source>
        <dbReference type="PROSITE" id="PS50048"/>
    </source>
</evidence>